<gene>
    <name evidence="2" type="ORF">LCGC14_2929430</name>
</gene>
<feature type="region of interest" description="Disordered" evidence="1">
    <location>
        <begin position="55"/>
        <end position="114"/>
    </location>
</feature>
<evidence type="ECO:0000313" key="2">
    <source>
        <dbReference type="EMBL" id="KKK69896.1"/>
    </source>
</evidence>
<sequence>GPAVKLNKVLQAINQMFGPYLQHIQQQGGVVRWDKLVEMYAKFANVPELAQVIDFSQPPIPQEQAGSEQPQANPAPKPSTANRGNARATRSNGDSEAQLMQSLMSGGTGLGGQE</sequence>
<feature type="compositionally biased region" description="Polar residues" evidence="1">
    <location>
        <begin position="79"/>
        <end position="105"/>
    </location>
</feature>
<dbReference type="AlphaFoldDB" id="A0A0F9ACI5"/>
<dbReference type="EMBL" id="LAZR01058435">
    <property type="protein sequence ID" value="KKK69896.1"/>
    <property type="molecule type" value="Genomic_DNA"/>
</dbReference>
<feature type="non-terminal residue" evidence="2">
    <location>
        <position position="1"/>
    </location>
</feature>
<organism evidence="2">
    <name type="scientific">marine sediment metagenome</name>
    <dbReference type="NCBI Taxonomy" id="412755"/>
    <lineage>
        <taxon>unclassified sequences</taxon>
        <taxon>metagenomes</taxon>
        <taxon>ecological metagenomes</taxon>
    </lineage>
</organism>
<accession>A0A0F9ACI5</accession>
<proteinExistence type="predicted"/>
<reference evidence="2" key="1">
    <citation type="journal article" date="2015" name="Nature">
        <title>Complex archaea that bridge the gap between prokaryotes and eukaryotes.</title>
        <authorList>
            <person name="Spang A."/>
            <person name="Saw J.H."/>
            <person name="Jorgensen S.L."/>
            <person name="Zaremba-Niedzwiedzka K."/>
            <person name="Martijn J."/>
            <person name="Lind A.E."/>
            <person name="van Eijk R."/>
            <person name="Schleper C."/>
            <person name="Guy L."/>
            <person name="Ettema T.J."/>
        </authorList>
    </citation>
    <scope>NUCLEOTIDE SEQUENCE</scope>
</reference>
<name>A0A0F9ACI5_9ZZZZ</name>
<comment type="caution">
    <text evidence="2">The sequence shown here is derived from an EMBL/GenBank/DDBJ whole genome shotgun (WGS) entry which is preliminary data.</text>
</comment>
<evidence type="ECO:0000256" key="1">
    <source>
        <dbReference type="SAM" id="MobiDB-lite"/>
    </source>
</evidence>
<protein>
    <submittedName>
        <fullName evidence="2">Uncharacterized protein</fullName>
    </submittedName>
</protein>